<dbReference type="GO" id="GO:0000049">
    <property type="term" value="F:tRNA binding"/>
    <property type="evidence" value="ECO:0007669"/>
    <property type="project" value="InterPro"/>
</dbReference>
<evidence type="ECO:0000313" key="5">
    <source>
        <dbReference type="EMBL" id="MBA4676562.1"/>
    </source>
</evidence>
<dbReference type="GO" id="GO:0016783">
    <property type="term" value="F:sulfurtransferase activity"/>
    <property type="evidence" value="ECO:0007669"/>
    <property type="project" value="TreeGrafter"/>
</dbReference>
<sequence length="457" mass="49730">MACGKSSCQSGGCHKYDEEVDDQKPLTTTRSSINGNLCVKCKASPAVAGGAGGGDDGRFCAECFRGSLFGKFRLAVTSNGMISPSDKVLVAFSGGPSSRVALQFMHEMQDKALKNFEASRDKSLPVFGVGVAFINEHSALSIPHEDADEVVLHIKTIVSDLAPPAKELHVTPIESLYSSHLTDGSSKLMELLDAVPDDTGKEDLLAYLRMLCLQKVAIENGYSKLVLGSCTSTIARHVISATVKGQGYSLPADIQYVDARWKVPALLPLRDCLAQELNVLCQLDGLKTLVASDGPRSGINALVSSFISLLQEENPSRECTIVRTGGKLTPFSFNRLPDVDDPKARLASQRRQKKFNIKSDDATPPESFCSLCSSPLHKSDSTRFISHTNEQQSADVFEASFCSSCRFQILPVDSSSMEYFYSLLPQPMIAGSKINSYHNRRLLREQIQDFLLSDGED</sequence>
<comment type="pathway">
    <text evidence="3">tRNA modification; 5-methoxycarbonylmethyl-2-thiouridine-tRNA biosynthesis.</text>
</comment>
<name>A0A7C9ESY7_OPUST</name>
<dbReference type="PANTHER" id="PTHR20882">
    <property type="entry name" value="CYTOPLASMIC TRNA 2-THIOLATION PROTEIN 2"/>
    <property type="match status" value="1"/>
</dbReference>
<comment type="similarity">
    <text evidence="3">Belongs to the CTU2/NCS2 family.</text>
</comment>
<dbReference type="Gene3D" id="3.40.50.620">
    <property type="entry name" value="HUPs"/>
    <property type="match status" value="1"/>
</dbReference>
<evidence type="ECO:0000256" key="1">
    <source>
        <dbReference type="ARBA" id="ARBA00022490"/>
    </source>
</evidence>
<dbReference type="Pfam" id="PF10288">
    <property type="entry name" value="CTU2"/>
    <property type="match status" value="1"/>
</dbReference>
<dbReference type="EMBL" id="GISG01271909">
    <property type="protein sequence ID" value="MBA4676562.1"/>
    <property type="molecule type" value="Transcribed_RNA"/>
</dbReference>
<comment type="function">
    <text evidence="3">Plays a central role in 2-thiolation of mcm(5)S(2)U at tRNA wobble positions of tRNA(Lys), tRNA(Glu) and tRNA(Gln). May act by forming a heterodimer with NCS6/CTU1 that ligates sulfur from thiocarboxylated URM1 onto the uridine of tRNAs at wobble position.</text>
</comment>
<proteinExistence type="inferred from homology"/>
<evidence type="ECO:0000256" key="4">
    <source>
        <dbReference type="SAM" id="MobiDB-lite"/>
    </source>
</evidence>
<dbReference type="PANTHER" id="PTHR20882:SF14">
    <property type="entry name" value="CYTOPLASMIC TRNA 2-THIOLATION PROTEIN 2"/>
    <property type="match status" value="1"/>
</dbReference>
<keyword evidence="1 3" id="KW-0963">Cytoplasm</keyword>
<protein>
    <recommendedName>
        <fullName evidence="3">Cytoplasmic tRNA 2-thiolation protein 2</fullName>
    </recommendedName>
</protein>
<dbReference type="AlphaFoldDB" id="A0A7C9ESY7"/>
<evidence type="ECO:0000256" key="3">
    <source>
        <dbReference type="HAMAP-Rule" id="MF_03054"/>
    </source>
</evidence>
<dbReference type="GO" id="GO:0016779">
    <property type="term" value="F:nucleotidyltransferase activity"/>
    <property type="evidence" value="ECO:0007669"/>
    <property type="project" value="UniProtKB-UniRule"/>
</dbReference>
<reference evidence="5" key="1">
    <citation type="journal article" date="2013" name="J. Plant Res.">
        <title>Effect of fungi and light on seed germination of three Opuntia species from semiarid lands of central Mexico.</title>
        <authorList>
            <person name="Delgado-Sanchez P."/>
            <person name="Jimenez-Bremont J.F."/>
            <person name="Guerrero-Gonzalez Mde L."/>
            <person name="Flores J."/>
        </authorList>
    </citation>
    <scope>NUCLEOTIDE SEQUENCE</scope>
    <source>
        <tissue evidence="5">Cladode</tissue>
    </source>
</reference>
<comment type="subcellular location">
    <subcellularLocation>
        <location evidence="3">Cytoplasm</location>
    </subcellularLocation>
</comment>
<keyword evidence="2 3" id="KW-0819">tRNA processing</keyword>
<dbReference type="HAMAP" id="MF_03054">
    <property type="entry name" value="CTU2"/>
    <property type="match status" value="1"/>
</dbReference>
<dbReference type="GO" id="GO:0005829">
    <property type="term" value="C:cytosol"/>
    <property type="evidence" value="ECO:0007669"/>
    <property type="project" value="TreeGrafter"/>
</dbReference>
<reference evidence="5" key="2">
    <citation type="submission" date="2020-07" db="EMBL/GenBank/DDBJ databases">
        <authorList>
            <person name="Vera ALvarez R."/>
            <person name="Arias-Moreno D.M."/>
            <person name="Jimenez-Jacinto V."/>
            <person name="Jimenez-Bremont J.F."/>
            <person name="Swaminathan K."/>
            <person name="Moose S.P."/>
            <person name="Guerrero-Gonzalez M.L."/>
            <person name="Marino-Ramirez L."/>
            <person name="Landsman D."/>
            <person name="Rodriguez-Kessler M."/>
            <person name="Delgado-Sanchez P."/>
        </authorList>
    </citation>
    <scope>NUCLEOTIDE SEQUENCE</scope>
    <source>
        <tissue evidence="5">Cladode</tissue>
    </source>
</reference>
<dbReference type="InterPro" id="IPR014729">
    <property type="entry name" value="Rossmann-like_a/b/a_fold"/>
</dbReference>
<feature type="region of interest" description="Disordered" evidence="4">
    <location>
        <begin position="344"/>
        <end position="366"/>
    </location>
</feature>
<organism evidence="5">
    <name type="scientific">Opuntia streptacantha</name>
    <name type="common">Prickly pear cactus</name>
    <name type="synonym">Opuntia cardona</name>
    <dbReference type="NCBI Taxonomy" id="393608"/>
    <lineage>
        <taxon>Eukaryota</taxon>
        <taxon>Viridiplantae</taxon>
        <taxon>Streptophyta</taxon>
        <taxon>Embryophyta</taxon>
        <taxon>Tracheophyta</taxon>
        <taxon>Spermatophyta</taxon>
        <taxon>Magnoliopsida</taxon>
        <taxon>eudicotyledons</taxon>
        <taxon>Gunneridae</taxon>
        <taxon>Pentapetalae</taxon>
        <taxon>Caryophyllales</taxon>
        <taxon>Cactineae</taxon>
        <taxon>Cactaceae</taxon>
        <taxon>Opuntioideae</taxon>
        <taxon>Opuntia</taxon>
    </lineage>
</organism>
<dbReference type="GO" id="GO:0032447">
    <property type="term" value="P:protein urmylation"/>
    <property type="evidence" value="ECO:0007669"/>
    <property type="project" value="UniProtKB-UniRule"/>
</dbReference>
<dbReference type="SUPFAM" id="SSF52402">
    <property type="entry name" value="Adenine nucleotide alpha hydrolases-like"/>
    <property type="match status" value="1"/>
</dbReference>
<dbReference type="InterPro" id="IPR019407">
    <property type="entry name" value="CTU2"/>
</dbReference>
<accession>A0A7C9ESY7</accession>
<dbReference type="GO" id="GO:0002143">
    <property type="term" value="P:tRNA wobble position uridine thiolation"/>
    <property type="evidence" value="ECO:0007669"/>
    <property type="project" value="TreeGrafter"/>
</dbReference>
<evidence type="ECO:0000256" key="2">
    <source>
        <dbReference type="ARBA" id="ARBA00022694"/>
    </source>
</evidence>
<dbReference type="UniPathway" id="UPA00988"/>